<dbReference type="EnsemblPlants" id="AVESA.00010b.r2.6AG1073210.1">
    <property type="protein sequence ID" value="AVESA.00010b.r2.6AG1073210.1.CDS.1"/>
    <property type="gene ID" value="AVESA.00010b.r2.6AG1073210"/>
</dbReference>
<reference evidence="1" key="2">
    <citation type="submission" date="2025-09" db="UniProtKB">
        <authorList>
            <consortium name="EnsemblPlants"/>
        </authorList>
    </citation>
    <scope>IDENTIFICATION</scope>
</reference>
<organism evidence="1 2">
    <name type="scientific">Avena sativa</name>
    <name type="common">Oat</name>
    <dbReference type="NCBI Taxonomy" id="4498"/>
    <lineage>
        <taxon>Eukaryota</taxon>
        <taxon>Viridiplantae</taxon>
        <taxon>Streptophyta</taxon>
        <taxon>Embryophyta</taxon>
        <taxon>Tracheophyta</taxon>
        <taxon>Spermatophyta</taxon>
        <taxon>Magnoliopsida</taxon>
        <taxon>Liliopsida</taxon>
        <taxon>Poales</taxon>
        <taxon>Poaceae</taxon>
        <taxon>BOP clade</taxon>
        <taxon>Pooideae</taxon>
        <taxon>Poodae</taxon>
        <taxon>Poeae</taxon>
        <taxon>Poeae Chloroplast Group 1 (Aveneae type)</taxon>
        <taxon>Aveninae</taxon>
        <taxon>Avena</taxon>
    </lineage>
</organism>
<name>A0ACD5Z080_AVESA</name>
<evidence type="ECO:0000313" key="1">
    <source>
        <dbReference type="EnsemblPlants" id="AVESA.00010b.r2.6AG1073210.1.CDS.1"/>
    </source>
</evidence>
<dbReference type="Proteomes" id="UP001732700">
    <property type="component" value="Chromosome 6A"/>
</dbReference>
<proteinExistence type="predicted"/>
<accession>A0ACD5Z080</accession>
<sequence length="328" mass="34959">MDMERIINGDLKVGYEQELGRRRHDASPADLDLTTEAVHASPARVTILPPNSSTPTSRRRTHADGELNMFSAERYFKGATEDENKEGSASSMPVETVARPAIPMSKPAWTCASAASAASGASTNSQTVFLRDDARRRPRNKCCLQVNELLRPCSGKRAVRINDGRGEAKEAAAKSSKAAASRIQWYRDLRMEKANLDGNRGVVASGGLQPNLTLGAAKVGAIVREEKAAEYVSASFRRGSFTLQAPAKVRGGRGGGRDGDNDSGSESSSDLFEIESLVIDDCPYEPSEASIQWSVVTASAVDMSAPSERGGGRAGARESGRGTAGRVR</sequence>
<reference evidence="1" key="1">
    <citation type="submission" date="2021-05" db="EMBL/GenBank/DDBJ databases">
        <authorList>
            <person name="Scholz U."/>
            <person name="Mascher M."/>
            <person name="Fiebig A."/>
        </authorList>
    </citation>
    <scope>NUCLEOTIDE SEQUENCE [LARGE SCALE GENOMIC DNA]</scope>
</reference>
<keyword evidence="2" id="KW-1185">Reference proteome</keyword>
<protein>
    <submittedName>
        <fullName evidence="1">Uncharacterized protein</fullName>
    </submittedName>
</protein>
<evidence type="ECO:0000313" key="2">
    <source>
        <dbReference type="Proteomes" id="UP001732700"/>
    </source>
</evidence>